<comment type="caution">
    <text evidence="1">The sequence shown here is derived from an EMBL/GenBank/DDBJ whole genome shotgun (WGS) entry which is preliminary data.</text>
</comment>
<keyword evidence="2" id="KW-1185">Reference proteome</keyword>
<dbReference type="AlphaFoldDB" id="A0A7X9XAP7"/>
<evidence type="ECO:0000313" key="1">
    <source>
        <dbReference type="EMBL" id="NME69895.1"/>
    </source>
</evidence>
<dbReference type="EMBL" id="JABANE010000051">
    <property type="protein sequence ID" value="NME69895.1"/>
    <property type="molecule type" value="Genomic_DNA"/>
</dbReference>
<proteinExistence type="predicted"/>
<reference evidence="1 2" key="1">
    <citation type="submission" date="2020-04" db="EMBL/GenBank/DDBJ databases">
        <title>Flammeovirga sp. SR4, a novel species isolated from seawater.</title>
        <authorList>
            <person name="Wang X."/>
        </authorList>
    </citation>
    <scope>NUCLEOTIDE SEQUENCE [LARGE SCALE GENOMIC DNA]</scope>
    <source>
        <strain evidence="1 2">ATCC 23126</strain>
    </source>
</reference>
<dbReference type="RefSeq" id="WP_169658149.1">
    <property type="nucleotide sequence ID" value="NZ_JABANE010000051.1"/>
</dbReference>
<sequence length="107" mass="12174">MFNQKVLANLCPYHRQRISTSLESTKLEIRSLFMTFVDGELDRFKKQIGEDSLDITRTVAEGYIDNIVDLLETRMASDGNHFTSEELINGALSVFNTEGCPVFHSKK</sequence>
<protein>
    <submittedName>
        <fullName evidence="1">Uncharacterized protein</fullName>
    </submittedName>
</protein>
<dbReference type="Proteomes" id="UP000576082">
    <property type="component" value="Unassembled WGS sequence"/>
</dbReference>
<gene>
    <name evidence="1" type="ORF">HHU12_18120</name>
</gene>
<name>A0A7X9XAP7_9BACT</name>
<evidence type="ECO:0000313" key="2">
    <source>
        <dbReference type="Proteomes" id="UP000576082"/>
    </source>
</evidence>
<accession>A0A7X9XAP7</accession>
<organism evidence="1 2">
    <name type="scientific">Flammeovirga aprica JL-4</name>
    <dbReference type="NCBI Taxonomy" id="694437"/>
    <lineage>
        <taxon>Bacteria</taxon>
        <taxon>Pseudomonadati</taxon>
        <taxon>Bacteroidota</taxon>
        <taxon>Cytophagia</taxon>
        <taxon>Cytophagales</taxon>
        <taxon>Flammeovirgaceae</taxon>
        <taxon>Flammeovirga</taxon>
    </lineage>
</organism>